<accession>A0A0H2RPL8</accession>
<dbReference type="InParanoid" id="A0A0H2RPL8"/>
<dbReference type="AlphaFoldDB" id="A0A0H2RPL8"/>
<reference evidence="2 3" key="1">
    <citation type="submission" date="2015-04" db="EMBL/GenBank/DDBJ databases">
        <title>Complete genome sequence of Schizopora paradoxa KUC8140, a cosmopolitan wood degrader in East Asia.</title>
        <authorList>
            <consortium name="DOE Joint Genome Institute"/>
            <person name="Min B."/>
            <person name="Park H."/>
            <person name="Jang Y."/>
            <person name="Kim J.-J."/>
            <person name="Kim K.H."/>
            <person name="Pangilinan J."/>
            <person name="Lipzen A."/>
            <person name="Riley R."/>
            <person name="Grigoriev I.V."/>
            <person name="Spatafora J.W."/>
            <person name="Choi I.-G."/>
        </authorList>
    </citation>
    <scope>NUCLEOTIDE SEQUENCE [LARGE SCALE GENOMIC DNA]</scope>
    <source>
        <strain evidence="2 3">KUC8140</strain>
    </source>
</reference>
<feature type="region of interest" description="Disordered" evidence="1">
    <location>
        <begin position="1025"/>
        <end position="1045"/>
    </location>
</feature>
<feature type="compositionally biased region" description="Low complexity" evidence="1">
    <location>
        <begin position="107"/>
        <end position="120"/>
    </location>
</feature>
<name>A0A0H2RPL8_9AGAM</name>
<proteinExistence type="predicted"/>
<feature type="compositionally biased region" description="Low complexity" evidence="1">
    <location>
        <begin position="206"/>
        <end position="216"/>
    </location>
</feature>
<dbReference type="Proteomes" id="UP000053477">
    <property type="component" value="Unassembled WGS sequence"/>
</dbReference>
<feature type="compositionally biased region" description="Low complexity" evidence="1">
    <location>
        <begin position="143"/>
        <end position="179"/>
    </location>
</feature>
<feature type="compositionally biased region" description="Low complexity" evidence="1">
    <location>
        <begin position="73"/>
        <end position="86"/>
    </location>
</feature>
<feature type="compositionally biased region" description="Basic and acidic residues" evidence="1">
    <location>
        <begin position="29"/>
        <end position="41"/>
    </location>
</feature>
<feature type="region of interest" description="Disordered" evidence="1">
    <location>
        <begin position="633"/>
        <end position="687"/>
    </location>
</feature>
<feature type="region of interest" description="Disordered" evidence="1">
    <location>
        <begin position="1"/>
        <end position="179"/>
    </location>
</feature>
<organism evidence="2 3">
    <name type="scientific">Schizopora paradoxa</name>
    <dbReference type="NCBI Taxonomy" id="27342"/>
    <lineage>
        <taxon>Eukaryota</taxon>
        <taxon>Fungi</taxon>
        <taxon>Dikarya</taxon>
        <taxon>Basidiomycota</taxon>
        <taxon>Agaricomycotina</taxon>
        <taxon>Agaricomycetes</taxon>
        <taxon>Hymenochaetales</taxon>
        <taxon>Schizoporaceae</taxon>
        <taxon>Schizopora</taxon>
    </lineage>
</organism>
<keyword evidence="3" id="KW-1185">Reference proteome</keyword>
<feature type="compositionally biased region" description="Polar residues" evidence="1">
    <location>
        <begin position="267"/>
        <end position="278"/>
    </location>
</feature>
<feature type="compositionally biased region" description="Polar residues" evidence="1">
    <location>
        <begin position="585"/>
        <end position="597"/>
    </location>
</feature>
<feature type="compositionally biased region" description="Low complexity" evidence="1">
    <location>
        <begin position="311"/>
        <end position="322"/>
    </location>
</feature>
<feature type="compositionally biased region" description="Pro residues" evidence="1">
    <location>
        <begin position="674"/>
        <end position="687"/>
    </location>
</feature>
<feature type="compositionally biased region" description="Polar residues" evidence="1">
    <location>
        <begin position="382"/>
        <end position="393"/>
    </location>
</feature>
<feature type="compositionally biased region" description="Basic and acidic residues" evidence="1">
    <location>
        <begin position="123"/>
        <end position="135"/>
    </location>
</feature>
<evidence type="ECO:0000256" key="1">
    <source>
        <dbReference type="SAM" id="MobiDB-lite"/>
    </source>
</evidence>
<feature type="compositionally biased region" description="Basic and acidic residues" evidence="1">
    <location>
        <begin position="518"/>
        <end position="527"/>
    </location>
</feature>
<dbReference type="OrthoDB" id="3243310at2759"/>
<dbReference type="STRING" id="27342.A0A0H2RPL8"/>
<sequence>MSSQSPQRSRKTQGAAPQRREASPTPSLKEQRDASAREQRQRYVRTQSMPIVSAFTPASGAGNSPLAQHARSSPKQLQLQQQRQDSPPSPHPSLKSGAPSQQQQLVDYDGPDAPRGGPPDFSNETHEHPDFDNPQRAHSFAGAPSSSTTSQQLQSHSPPHHQQQQSQMAQAAMQTHQQQYPPLAYTRPIARVSAPQPFLSQPVPVPTQQQQQQRPVHVTEGDWKMTDDILADIERADFLQKNSKGVPGTEGVAYAGGALSFARLSGQSIPVTGTSPPKANTVDKPHGTAAVKEDGHASGGSSGHSRRLSNQQQQQSSQQQQQRGRENAQTQTRAQRSNSRPLTPPDRESNNTNPAAPARSSPNMHYPAVTVQASTPPALRRTANNISPLTTGSPGPARALKNRTPDRSLPVQEEPDEQDVRIQHPGSILPSVSPSPAPSSDLNPENDLLGLNDDHDGATLVNQEVRKFDRDTQTQSSSGDDTAECAQTPRSPSASLFDHPNHQQDGMRGIHGMMASESNDKSYPNDDLQKKYNDAPPFDPNAFQQTMKKLQMDAMKGQETNPNLAAELNIRQQFQIQQQHRYQQTPYSRNDSRNTYPNWIPDYYQNYPDELDMNFMEDEYMQQQIQNSQYLPTPQSLTQQPRPDAPIPPTPHSQSQGEQPPGPQEPVPRTLIPPFSPAPPGGTPYPYPFSHMRRGYTYPIRPVASGGAVGGAGPPRASSSVYDPAFIQEQLTLQMQLAAINNAAANGMVSDSTLSPSSTPFPGTGPMYTPFGAFISQTRRMGGRGFGLNGGFTGLVAEMGADGGRLTRASTRSSPSHLPVPLPTSRGRGMKKRDRFSSKSGVRAGNNGTVKPRVNPPPRVESTIPRDTSPESFSGDETAGEKFDDVVDVSAGSTIEGREAEDENGEWVDEDVDDEHDLLDLEFHPSFVSNKSRRQKRWDQRWEELIKAFQALDRETDGTLMLLASPSHSTTLHSLQSRSIRRDASLFDSHAMHAIRSSFAQIAGQRRQARSRAERQSLIERLYSLSQASSHEDGSPSSAGNAAREEDLRRALKAALESLNAMRQMYEVRESRWREEEMRIAEEREGMELLLTQAFGTGGVMHPNGHVNGMPNGM</sequence>
<evidence type="ECO:0000313" key="3">
    <source>
        <dbReference type="Proteomes" id="UP000053477"/>
    </source>
</evidence>
<dbReference type="EMBL" id="KQ085953">
    <property type="protein sequence ID" value="KLO13834.1"/>
    <property type="molecule type" value="Genomic_DNA"/>
</dbReference>
<feature type="region of interest" description="Disordered" evidence="1">
    <location>
        <begin position="267"/>
        <end position="527"/>
    </location>
</feature>
<feature type="region of interest" description="Disordered" evidence="1">
    <location>
        <begin position="197"/>
        <end position="221"/>
    </location>
</feature>
<evidence type="ECO:0000313" key="2">
    <source>
        <dbReference type="EMBL" id="KLO13834.1"/>
    </source>
</evidence>
<feature type="compositionally biased region" description="Low complexity" evidence="1">
    <location>
        <begin position="427"/>
        <end position="451"/>
    </location>
</feature>
<feature type="region of interest" description="Disordered" evidence="1">
    <location>
        <begin position="805"/>
        <end position="880"/>
    </location>
</feature>
<protein>
    <submittedName>
        <fullName evidence="2">Uncharacterized protein</fullName>
    </submittedName>
</protein>
<feature type="compositionally biased region" description="Polar residues" evidence="1">
    <location>
        <begin position="1025"/>
        <end position="1040"/>
    </location>
</feature>
<feature type="region of interest" description="Disordered" evidence="1">
    <location>
        <begin position="576"/>
        <end position="597"/>
    </location>
</feature>
<gene>
    <name evidence="2" type="ORF">SCHPADRAFT_873553</name>
</gene>
<feature type="compositionally biased region" description="Polar residues" evidence="1">
    <location>
        <begin position="327"/>
        <end position="341"/>
    </location>
</feature>
<feature type="compositionally biased region" description="Basic and acidic residues" evidence="1">
    <location>
        <begin position="281"/>
        <end position="296"/>
    </location>
</feature>